<evidence type="ECO:0000259" key="3">
    <source>
        <dbReference type="Pfam" id="PF16344"/>
    </source>
</evidence>
<feature type="domain" description="FecR protein" evidence="2">
    <location>
        <begin position="186"/>
        <end position="280"/>
    </location>
</feature>
<dbReference type="RefSeq" id="WP_173414942.1">
    <property type="nucleotide sequence ID" value="NZ_CP054139.1"/>
</dbReference>
<evidence type="ECO:0000313" key="5">
    <source>
        <dbReference type="Proteomes" id="UP000505355"/>
    </source>
</evidence>
<protein>
    <submittedName>
        <fullName evidence="4">FecR domain-containing protein</fullName>
    </submittedName>
</protein>
<dbReference type="PANTHER" id="PTHR30273">
    <property type="entry name" value="PERIPLASMIC SIGNAL SENSOR AND SIGMA FACTOR ACTIVATOR FECR-RELATED"/>
    <property type="match status" value="1"/>
</dbReference>
<sequence length="391" mass="43553">MNNGDKNVSYLFNLYYTKQATPQQLRELFDLLKTYDDEQLTGLLREAWDDLSAREEIFDEEKSRSMLNNILNAAPRTGIVAIKPKRYWMWGIAASILITAGIGAYFLNRPKPADMQLAIVHPAHDALPGSNKAILTLGSGATVVLDDANKGVVARQGNALVVKSKEGQVDYKVGEDADNKTIEYNTITTPKGYQYNVVLPDGSKVWLNAASSIKFPTEFTGSQRNVEMTGEAYFEVAKNAAMPFIVKTNRQEVRVLGTHFNIMAYDDEPVTKTTLLEGSIMLTGKSSNILKPGNQAIMNAQGDVKIVAESDMDEAVAWKNGFFQFKDESIEGTMRQAARWYDVNINYKGKIPTHQFIGKVPRSVKLSELLSMFKYAGMNFTIDGREVTVMN</sequence>
<dbReference type="GO" id="GO:0016989">
    <property type="term" value="F:sigma factor antagonist activity"/>
    <property type="evidence" value="ECO:0007669"/>
    <property type="project" value="TreeGrafter"/>
</dbReference>
<dbReference type="Proteomes" id="UP000505355">
    <property type="component" value="Chromosome"/>
</dbReference>
<dbReference type="KEGG" id="mmab:HQ865_10925"/>
<dbReference type="InterPro" id="IPR006860">
    <property type="entry name" value="FecR"/>
</dbReference>
<dbReference type="Gene3D" id="3.55.50.30">
    <property type="match status" value="1"/>
</dbReference>
<dbReference type="FunFam" id="2.60.120.1440:FF:000001">
    <property type="entry name" value="Putative anti-sigma factor"/>
    <property type="match status" value="1"/>
</dbReference>
<feature type="domain" description="Protein FecR C-terminal" evidence="3">
    <location>
        <begin position="323"/>
        <end position="389"/>
    </location>
</feature>
<keyword evidence="1" id="KW-1133">Transmembrane helix</keyword>
<evidence type="ECO:0000313" key="4">
    <source>
        <dbReference type="EMBL" id="QKJ30255.1"/>
    </source>
</evidence>
<dbReference type="PANTHER" id="PTHR30273:SF2">
    <property type="entry name" value="PROTEIN FECR"/>
    <property type="match status" value="1"/>
</dbReference>
<accession>A0A7D4TV41</accession>
<dbReference type="EMBL" id="CP054139">
    <property type="protein sequence ID" value="QKJ30255.1"/>
    <property type="molecule type" value="Genomic_DNA"/>
</dbReference>
<keyword evidence="1" id="KW-0812">Transmembrane</keyword>
<feature type="transmembrane region" description="Helical" evidence="1">
    <location>
        <begin position="87"/>
        <end position="107"/>
    </location>
</feature>
<evidence type="ECO:0000259" key="2">
    <source>
        <dbReference type="Pfam" id="PF04773"/>
    </source>
</evidence>
<organism evidence="4 5">
    <name type="scientific">Mucilaginibacter mali</name>
    <dbReference type="NCBI Taxonomy" id="2740462"/>
    <lineage>
        <taxon>Bacteria</taxon>
        <taxon>Pseudomonadati</taxon>
        <taxon>Bacteroidota</taxon>
        <taxon>Sphingobacteriia</taxon>
        <taxon>Sphingobacteriales</taxon>
        <taxon>Sphingobacteriaceae</taxon>
        <taxon>Mucilaginibacter</taxon>
    </lineage>
</organism>
<proteinExistence type="predicted"/>
<name>A0A7D4TV41_9SPHI</name>
<dbReference type="Gene3D" id="2.60.120.1440">
    <property type="match status" value="1"/>
</dbReference>
<dbReference type="Pfam" id="PF04773">
    <property type="entry name" value="FecR"/>
    <property type="match status" value="1"/>
</dbReference>
<dbReference type="InterPro" id="IPR012373">
    <property type="entry name" value="Ferrdict_sens_TM"/>
</dbReference>
<evidence type="ECO:0000256" key="1">
    <source>
        <dbReference type="SAM" id="Phobius"/>
    </source>
</evidence>
<reference evidence="4 5" key="1">
    <citation type="submission" date="2020-05" db="EMBL/GenBank/DDBJ databases">
        <title>Mucilaginibacter mali sp. nov.</title>
        <authorList>
            <person name="Kim H.S."/>
            <person name="Lee K.C."/>
            <person name="Suh M.K."/>
            <person name="Kim J.-S."/>
            <person name="Han K.-I."/>
            <person name="Eom M.K."/>
            <person name="Shin Y.K."/>
            <person name="Lee J.-S."/>
        </authorList>
    </citation>
    <scope>NUCLEOTIDE SEQUENCE [LARGE SCALE GENOMIC DNA]</scope>
    <source>
        <strain evidence="4 5">G2-14</strain>
    </source>
</reference>
<keyword evidence="5" id="KW-1185">Reference proteome</keyword>
<dbReference type="AlphaFoldDB" id="A0A7D4TV41"/>
<dbReference type="Pfam" id="PF16344">
    <property type="entry name" value="FecR_C"/>
    <property type="match status" value="1"/>
</dbReference>
<dbReference type="InterPro" id="IPR032508">
    <property type="entry name" value="FecR_C"/>
</dbReference>
<gene>
    <name evidence="4" type="ORF">HQ865_10925</name>
</gene>
<keyword evidence="1" id="KW-0472">Membrane</keyword>